<keyword evidence="11" id="KW-1185">Reference proteome</keyword>
<feature type="domain" description="ARID" evidence="9">
    <location>
        <begin position="318"/>
        <end position="409"/>
    </location>
</feature>
<dbReference type="EMBL" id="JAAGAX010000015">
    <property type="protein sequence ID" value="KAF2291666.1"/>
    <property type="molecule type" value="Genomic_DNA"/>
</dbReference>
<feature type="compositionally biased region" description="Basic and acidic residues" evidence="7">
    <location>
        <begin position="182"/>
        <end position="208"/>
    </location>
</feature>
<dbReference type="Pfam" id="PF01388">
    <property type="entry name" value="ARID"/>
    <property type="match status" value="1"/>
</dbReference>
<dbReference type="InterPro" id="IPR001606">
    <property type="entry name" value="ARID_dom"/>
</dbReference>
<dbReference type="GO" id="GO:0003677">
    <property type="term" value="F:DNA binding"/>
    <property type="evidence" value="ECO:0007669"/>
    <property type="project" value="UniProtKB-KW"/>
</dbReference>
<feature type="compositionally biased region" description="Basic and acidic residues" evidence="7">
    <location>
        <begin position="149"/>
        <end position="168"/>
    </location>
</feature>
<name>A0A6A6KUE9_HEVBR</name>
<dbReference type="SMART" id="SM01014">
    <property type="entry name" value="ARID"/>
    <property type="match status" value="1"/>
</dbReference>
<gene>
    <name evidence="10" type="ORF">GH714_028010</name>
</gene>
<dbReference type="InterPro" id="IPR008978">
    <property type="entry name" value="HSP20-like_chaperone"/>
</dbReference>
<keyword evidence="4" id="KW-0539">Nucleus</keyword>
<evidence type="ECO:0000313" key="11">
    <source>
        <dbReference type="Proteomes" id="UP000467840"/>
    </source>
</evidence>
<evidence type="ECO:0000256" key="5">
    <source>
        <dbReference type="PROSITE-ProRule" id="PRU00285"/>
    </source>
</evidence>
<evidence type="ECO:0000259" key="8">
    <source>
        <dbReference type="PROSITE" id="PS01031"/>
    </source>
</evidence>
<dbReference type="GO" id="GO:0005634">
    <property type="term" value="C:nucleus"/>
    <property type="evidence" value="ECO:0007669"/>
    <property type="project" value="TreeGrafter"/>
</dbReference>
<dbReference type="PROSITE" id="PS51011">
    <property type="entry name" value="ARID"/>
    <property type="match status" value="1"/>
</dbReference>
<dbReference type="InterPro" id="IPR036431">
    <property type="entry name" value="ARID_dom_sf"/>
</dbReference>
<feature type="region of interest" description="Disordered" evidence="7">
    <location>
        <begin position="223"/>
        <end position="249"/>
    </location>
</feature>
<evidence type="ECO:0000256" key="6">
    <source>
        <dbReference type="RuleBase" id="RU003616"/>
    </source>
</evidence>
<evidence type="ECO:0000259" key="9">
    <source>
        <dbReference type="PROSITE" id="PS51011"/>
    </source>
</evidence>
<dbReference type="CDD" id="cd00298">
    <property type="entry name" value="ACD_sHsps_p23-like"/>
    <property type="match status" value="1"/>
</dbReference>
<feature type="compositionally biased region" description="Polar residues" evidence="7">
    <location>
        <begin position="125"/>
        <end position="148"/>
    </location>
</feature>
<dbReference type="Proteomes" id="UP000467840">
    <property type="component" value="Chromosome 2"/>
</dbReference>
<evidence type="ECO:0008006" key="12">
    <source>
        <dbReference type="Google" id="ProtNLM"/>
    </source>
</evidence>
<evidence type="ECO:0000313" key="10">
    <source>
        <dbReference type="EMBL" id="KAF2291666.1"/>
    </source>
</evidence>
<keyword evidence="1" id="KW-0805">Transcription regulation</keyword>
<dbReference type="FunFam" id="2.60.40.790:FF:000014">
    <property type="entry name" value="AT-rich interactive domain-containing protein 3"/>
    <property type="match status" value="1"/>
</dbReference>
<feature type="domain" description="SHSP" evidence="8">
    <location>
        <begin position="512"/>
        <end position="612"/>
    </location>
</feature>
<dbReference type="PROSITE" id="PS01031">
    <property type="entry name" value="SHSP"/>
    <property type="match status" value="1"/>
</dbReference>
<feature type="compositionally biased region" description="Acidic residues" evidence="7">
    <location>
        <begin position="306"/>
        <end position="319"/>
    </location>
</feature>
<dbReference type="Gene3D" id="1.10.150.60">
    <property type="entry name" value="ARID DNA-binding domain"/>
    <property type="match status" value="1"/>
</dbReference>
<dbReference type="FunFam" id="1.10.150.60:FF:000009">
    <property type="entry name" value="AT-rich interactive domain-containing protein 3"/>
    <property type="match status" value="1"/>
</dbReference>
<organism evidence="10 11">
    <name type="scientific">Hevea brasiliensis</name>
    <name type="common">Para rubber tree</name>
    <name type="synonym">Siphonia brasiliensis</name>
    <dbReference type="NCBI Taxonomy" id="3981"/>
    <lineage>
        <taxon>Eukaryota</taxon>
        <taxon>Viridiplantae</taxon>
        <taxon>Streptophyta</taxon>
        <taxon>Embryophyta</taxon>
        <taxon>Tracheophyta</taxon>
        <taxon>Spermatophyta</taxon>
        <taxon>Magnoliopsida</taxon>
        <taxon>eudicotyledons</taxon>
        <taxon>Gunneridae</taxon>
        <taxon>Pentapetalae</taxon>
        <taxon>rosids</taxon>
        <taxon>fabids</taxon>
        <taxon>Malpighiales</taxon>
        <taxon>Euphorbiaceae</taxon>
        <taxon>Crotonoideae</taxon>
        <taxon>Micrandreae</taxon>
        <taxon>Hevea</taxon>
    </lineage>
</organism>
<reference evidence="10 11" key="1">
    <citation type="journal article" date="2020" name="Mol. Plant">
        <title>The Chromosome-Based Rubber Tree Genome Provides New Insights into Spurge Genome Evolution and Rubber Biosynthesis.</title>
        <authorList>
            <person name="Liu J."/>
            <person name="Shi C."/>
            <person name="Shi C.C."/>
            <person name="Li W."/>
            <person name="Zhang Q.J."/>
            <person name="Zhang Y."/>
            <person name="Li K."/>
            <person name="Lu H.F."/>
            <person name="Shi C."/>
            <person name="Zhu S.T."/>
            <person name="Xiao Z.Y."/>
            <person name="Nan H."/>
            <person name="Yue Y."/>
            <person name="Zhu X.G."/>
            <person name="Wu Y."/>
            <person name="Hong X.N."/>
            <person name="Fan G.Y."/>
            <person name="Tong Y."/>
            <person name="Zhang D."/>
            <person name="Mao C.L."/>
            <person name="Liu Y.L."/>
            <person name="Hao S.J."/>
            <person name="Liu W.Q."/>
            <person name="Lv M.Q."/>
            <person name="Zhang H.B."/>
            <person name="Liu Y."/>
            <person name="Hu-Tang G.R."/>
            <person name="Wang J.P."/>
            <person name="Wang J.H."/>
            <person name="Sun Y.H."/>
            <person name="Ni S.B."/>
            <person name="Chen W.B."/>
            <person name="Zhang X.C."/>
            <person name="Jiao Y.N."/>
            <person name="Eichler E.E."/>
            <person name="Li G.H."/>
            <person name="Liu X."/>
            <person name="Gao L.Z."/>
        </authorList>
    </citation>
    <scope>NUCLEOTIDE SEQUENCE [LARGE SCALE GENOMIC DNA]</scope>
    <source>
        <strain evidence="11">cv. GT1</strain>
        <tissue evidence="10">Leaf</tissue>
    </source>
</reference>
<dbReference type="SUPFAM" id="SSF49764">
    <property type="entry name" value="HSP20-like chaperones"/>
    <property type="match status" value="1"/>
</dbReference>
<comment type="caution">
    <text evidence="10">The sequence shown here is derived from an EMBL/GenBank/DDBJ whole genome shotgun (WGS) entry which is preliminary data.</text>
</comment>
<accession>A0A6A6KUE9</accession>
<dbReference type="SMART" id="SM00501">
    <property type="entry name" value="BRIGHT"/>
    <property type="match status" value="1"/>
</dbReference>
<comment type="similarity">
    <text evidence="5 6">Belongs to the small heat shock protein (HSP20) family.</text>
</comment>
<dbReference type="Gene3D" id="2.60.40.790">
    <property type="match status" value="1"/>
</dbReference>
<feature type="region of interest" description="Disordered" evidence="7">
    <location>
        <begin position="287"/>
        <end position="319"/>
    </location>
</feature>
<evidence type="ECO:0000256" key="2">
    <source>
        <dbReference type="ARBA" id="ARBA00023125"/>
    </source>
</evidence>
<dbReference type="AlphaFoldDB" id="A0A6A6KUE9"/>
<evidence type="ECO:0000256" key="4">
    <source>
        <dbReference type="ARBA" id="ARBA00023242"/>
    </source>
</evidence>
<feature type="region of interest" description="Disordered" evidence="7">
    <location>
        <begin position="1"/>
        <end position="49"/>
    </location>
</feature>
<feature type="region of interest" description="Disordered" evidence="7">
    <location>
        <begin position="65"/>
        <end position="208"/>
    </location>
</feature>
<evidence type="ECO:0000256" key="7">
    <source>
        <dbReference type="SAM" id="MobiDB-lite"/>
    </source>
</evidence>
<dbReference type="SUPFAM" id="SSF46774">
    <property type="entry name" value="ARID-like"/>
    <property type="match status" value="1"/>
</dbReference>
<evidence type="ECO:0000256" key="3">
    <source>
        <dbReference type="ARBA" id="ARBA00023163"/>
    </source>
</evidence>
<evidence type="ECO:0000256" key="1">
    <source>
        <dbReference type="ARBA" id="ARBA00023015"/>
    </source>
</evidence>
<sequence length="612" mass="67991">MDNIIENEDESAQSLPHPPAGDLPIEAQPVPVEQLEHDKSPELKTNTEPLTEAVLIDNHVELKTGSQQHQIEAVSNDDNVELKASSQNPQAEAAPDVNNVNFRFSPKQHHTEAAPSDKSVGLKTSPRNPQVQSAPNGNDVNLSSSPKQRQTEEAPAPRDKSMELKSALHESLQVSPSPTPLEGEKSLLKPETEPATEKRPEANETFDYKSKYYGIDGTTISTSCLETSKPPANAKVEPSEVPENKSGHHAGTLLKEQNEPATPHAGSSSIKTELENKRELNNVMNKTDIATPQSNGNSSSKYSFLLDDDHDGNESGTEDEQWAFMKELENFFRERSMEFKPPKFYGEGLNCLKLWRAVMRLGGYDKVTSCKLWRQVGESFKPPKTCTTVSWTFRGFYEKALLDYERHKMCGGELNVPLSSNSEPMNIDSQAPGSGRTRRDAAARAMQGWHSQRLLGNGEVSDPIIKDKNSLSLQKREKQLKSLGLLKRKKPSYMEHAIKAARTKTSKPQLDVEVVDLGPPADWVKINVQRTKDCFEVYALVPGLLREEVRVQSDPAGRLVISGEPEHPDNPWGVTPFRKVVSLPSRIDPHQTSAVVTLHGQLFVRVPFEQTD</sequence>
<dbReference type="InterPro" id="IPR002068">
    <property type="entry name" value="A-crystallin/Hsp20_dom"/>
</dbReference>
<feature type="compositionally biased region" description="Polar residues" evidence="7">
    <location>
        <begin position="287"/>
        <end position="302"/>
    </location>
</feature>
<dbReference type="CDD" id="cd16100">
    <property type="entry name" value="ARID"/>
    <property type="match status" value="1"/>
</dbReference>
<dbReference type="PANTHER" id="PTHR15348:SF0">
    <property type="entry name" value="PROTEIN DEAD RINGER"/>
    <property type="match status" value="1"/>
</dbReference>
<dbReference type="GO" id="GO:0006357">
    <property type="term" value="P:regulation of transcription by RNA polymerase II"/>
    <property type="evidence" value="ECO:0007669"/>
    <property type="project" value="InterPro"/>
</dbReference>
<feature type="compositionally biased region" description="Acidic residues" evidence="7">
    <location>
        <begin position="1"/>
        <end position="11"/>
    </location>
</feature>
<dbReference type="InterPro" id="IPR045147">
    <property type="entry name" value="ARI3A/B/C"/>
</dbReference>
<keyword evidence="2" id="KW-0238">DNA-binding</keyword>
<proteinExistence type="inferred from homology"/>
<keyword evidence="3" id="KW-0804">Transcription</keyword>
<dbReference type="Pfam" id="PF00011">
    <property type="entry name" value="HSP20"/>
    <property type="match status" value="1"/>
</dbReference>
<protein>
    <recommendedName>
        <fullName evidence="12">ARID domain-containing protein</fullName>
    </recommendedName>
</protein>
<dbReference type="PANTHER" id="PTHR15348">
    <property type="entry name" value="AT-RICH INTERACTIVE DOMAIN-CONTAINING PROTEIN ARID DOMAIN- CONTAINING PROTEIN DEAD RINGER PROTEIN B-CELL REGULATOR OF IGH TRANSCRIPTION BRIGHT"/>
    <property type="match status" value="1"/>
</dbReference>